<evidence type="ECO:0000313" key="3">
    <source>
        <dbReference type="EMBL" id="PIL45916.1"/>
    </source>
</evidence>
<dbReference type="Proteomes" id="UP000230390">
    <property type="component" value="Unassembled WGS sequence"/>
</dbReference>
<keyword evidence="4" id="KW-1185">Reference proteome</keyword>
<proteinExistence type="predicted"/>
<dbReference type="InterPro" id="IPR003646">
    <property type="entry name" value="SH3-like_bac-type"/>
</dbReference>
<feature type="domain" description="SH3b" evidence="2">
    <location>
        <begin position="81"/>
        <end position="149"/>
    </location>
</feature>
<organism evidence="3 4">
    <name type="scientific">Massilia eurypsychrophila</name>
    <dbReference type="NCBI Taxonomy" id="1485217"/>
    <lineage>
        <taxon>Bacteria</taxon>
        <taxon>Pseudomonadati</taxon>
        <taxon>Pseudomonadota</taxon>
        <taxon>Betaproteobacteria</taxon>
        <taxon>Burkholderiales</taxon>
        <taxon>Oxalobacteraceae</taxon>
        <taxon>Telluria group</taxon>
        <taxon>Massilia</taxon>
    </lineage>
</organism>
<comment type="caution">
    <text evidence="3">The sequence shown here is derived from an EMBL/GenBank/DDBJ whole genome shotgun (WGS) entry which is preliminary data.</text>
</comment>
<keyword evidence="1" id="KW-0472">Membrane</keyword>
<gene>
    <name evidence="3" type="ORF">CR105_07655</name>
</gene>
<name>A0A2G8TIN4_9BURK</name>
<dbReference type="OrthoDB" id="8758863at2"/>
<evidence type="ECO:0000313" key="4">
    <source>
        <dbReference type="Proteomes" id="UP000230390"/>
    </source>
</evidence>
<keyword evidence="1" id="KW-1133">Transmembrane helix</keyword>
<reference evidence="3 4" key="1">
    <citation type="submission" date="2017-10" db="EMBL/GenBank/DDBJ databases">
        <title>Massilia psychrophilum sp. nov., a novel purple-pigmented bacterium isolated from Tianshan glacier, Xinjiang Municipality, China.</title>
        <authorList>
            <person name="Wang H."/>
        </authorList>
    </citation>
    <scope>NUCLEOTIDE SEQUENCE [LARGE SCALE GENOMIC DNA]</scope>
    <source>
        <strain evidence="3 4">JCM 30074</strain>
    </source>
</reference>
<feature type="transmembrane region" description="Helical" evidence="1">
    <location>
        <begin position="6"/>
        <end position="27"/>
    </location>
</feature>
<dbReference type="Pfam" id="PF08239">
    <property type="entry name" value="SH3_3"/>
    <property type="match status" value="1"/>
</dbReference>
<sequence length="155" mass="16670">MDTGMAIMIGAFVIGLLVTLVLAAFLTPARWWQRPNVRALAVLVIGTWGIGSMLLWLAPKPAMAATPVVAGIAAIRPVALSAERSYQVFEDLNLRAGSGTSARRVAVVPVGASVTPTGVREGDWWEVRTKIGGKQFSGWVSSLWLRRSDEARRGN</sequence>
<dbReference type="EMBL" id="PDOC01000003">
    <property type="protein sequence ID" value="PIL45916.1"/>
    <property type="molecule type" value="Genomic_DNA"/>
</dbReference>
<accession>A0A2G8TIN4</accession>
<dbReference type="AlphaFoldDB" id="A0A2G8TIN4"/>
<evidence type="ECO:0000259" key="2">
    <source>
        <dbReference type="PROSITE" id="PS51781"/>
    </source>
</evidence>
<keyword evidence="1" id="KW-0812">Transmembrane</keyword>
<evidence type="ECO:0000256" key="1">
    <source>
        <dbReference type="SAM" id="Phobius"/>
    </source>
</evidence>
<dbReference type="PROSITE" id="PS51781">
    <property type="entry name" value="SH3B"/>
    <property type="match status" value="1"/>
</dbReference>
<dbReference type="Gene3D" id="2.30.30.40">
    <property type="entry name" value="SH3 Domains"/>
    <property type="match status" value="1"/>
</dbReference>
<protein>
    <submittedName>
        <fullName evidence="3">SH3 domain-containing protein</fullName>
    </submittedName>
</protein>
<feature type="transmembrane region" description="Helical" evidence="1">
    <location>
        <begin position="39"/>
        <end position="58"/>
    </location>
</feature>